<feature type="compositionally biased region" description="Polar residues" evidence="1">
    <location>
        <begin position="11"/>
        <end position="28"/>
    </location>
</feature>
<keyword evidence="3" id="KW-1185">Reference proteome</keyword>
<evidence type="ECO:0000313" key="3">
    <source>
        <dbReference type="Proteomes" id="UP000256845"/>
    </source>
</evidence>
<reference evidence="2 3" key="1">
    <citation type="submission" date="2018-07" db="EMBL/GenBank/DDBJ databases">
        <title>Genomic Encyclopedia of Type Strains, Phase III (KMG-III): the genomes of soil and plant-associated and newly described type strains.</title>
        <authorList>
            <person name="Whitman W."/>
        </authorList>
    </citation>
    <scope>NUCLEOTIDE SEQUENCE [LARGE SCALE GENOMIC DNA]</scope>
    <source>
        <strain evidence="2 3">CECT 8488</strain>
    </source>
</reference>
<protein>
    <submittedName>
        <fullName evidence="2">DOPA 4,5-dioxygenase</fullName>
    </submittedName>
</protein>
<dbReference type="PANTHER" id="PTHR36423:SF2">
    <property type="entry name" value="AFR070WP"/>
    <property type="match status" value="1"/>
</dbReference>
<sequence length="140" mass="15716">MILRLPGLTSPPDSRQPTPMVPQESSSFMTDPASAYHAHIYFDQDSREAALTLREQVAAAFPDLEIGRFHEREVGPHPKWSCQIAFPLEAFGTLIPWLMANRGSLTIFLHPLTGDDLADHRDLACWLGREETLKLEMFGA</sequence>
<dbReference type="Proteomes" id="UP000256845">
    <property type="component" value="Unassembled WGS sequence"/>
</dbReference>
<dbReference type="Pfam" id="PF08883">
    <property type="entry name" value="DOPA_dioxygen"/>
    <property type="match status" value="1"/>
</dbReference>
<dbReference type="GO" id="GO:0051213">
    <property type="term" value="F:dioxygenase activity"/>
    <property type="evidence" value="ECO:0007669"/>
    <property type="project" value="UniProtKB-KW"/>
</dbReference>
<name>A0A3D9H9D9_9PROT</name>
<comment type="caution">
    <text evidence="2">The sequence shown here is derived from an EMBL/GenBank/DDBJ whole genome shotgun (WGS) entry which is preliminary data.</text>
</comment>
<dbReference type="Gene3D" id="3.30.70.1240">
    <property type="entry name" value="DOPA-like domains"/>
    <property type="match status" value="1"/>
</dbReference>
<dbReference type="AlphaFoldDB" id="A0A3D9H9D9"/>
<accession>A0A3D9H9D9</accession>
<evidence type="ECO:0000256" key="1">
    <source>
        <dbReference type="SAM" id="MobiDB-lite"/>
    </source>
</evidence>
<keyword evidence="2" id="KW-0223">Dioxygenase</keyword>
<keyword evidence="2" id="KW-0560">Oxidoreductase</keyword>
<proteinExistence type="predicted"/>
<evidence type="ECO:0000313" key="2">
    <source>
        <dbReference type="EMBL" id="RED46110.1"/>
    </source>
</evidence>
<feature type="region of interest" description="Disordered" evidence="1">
    <location>
        <begin position="1"/>
        <end position="28"/>
    </location>
</feature>
<dbReference type="InterPro" id="IPR023389">
    <property type="entry name" value="DOPA-like_sf"/>
</dbReference>
<dbReference type="PANTHER" id="PTHR36423">
    <property type="entry name" value="AFR070WP"/>
    <property type="match status" value="1"/>
</dbReference>
<organism evidence="2 3">
    <name type="scientific">Aestuariispira insulae</name>
    <dbReference type="NCBI Taxonomy" id="1461337"/>
    <lineage>
        <taxon>Bacteria</taxon>
        <taxon>Pseudomonadati</taxon>
        <taxon>Pseudomonadota</taxon>
        <taxon>Alphaproteobacteria</taxon>
        <taxon>Rhodospirillales</taxon>
        <taxon>Kiloniellaceae</taxon>
        <taxon>Aestuariispira</taxon>
    </lineage>
</organism>
<dbReference type="InterPro" id="IPR014980">
    <property type="entry name" value="DOPA_dioxygen"/>
</dbReference>
<dbReference type="EMBL" id="QRDW01000010">
    <property type="protein sequence ID" value="RED46110.1"/>
    <property type="molecule type" value="Genomic_DNA"/>
</dbReference>
<gene>
    <name evidence="2" type="ORF">DFP90_11018</name>
</gene>
<dbReference type="SUPFAM" id="SSF143410">
    <property type="entry name" value="DOPA-like"/>
    <property type="match status" value="1"/>
</dbReference>